<keyword evidence="3" id="KW-1185">Reference proteome</keyword>
<keyword evidence="2" id="KW-0378">Hydrolase</keyword>
<dbReference type="Pfam" id="PF01966">
    <property type="entry name" value="HD"/>
    <property type="match status" value="1"/>
</dbReference>
<reference evidence="2 3" key="1">
    <citation type="submission" date="2015-11" db="EMBL/GenBank/DDBJ databases">
        <title>Evidence for parallel genomic evolution in an endosymbiosis of termite gut flagellates.</title>
        <authorList>
            <person name="Zheng H."/>
        </authorList>
    </citation>
    <scope>NUCLEOTIDE SEQUENCE [LARGE SCALE GENOMIC DNA]</scope>
    <source>
        <strain evidence="2 3">CET450</strain>
    </source>
</reference>
<dbReference type="EMBL" id="LNVX01000291">
    <property type="protein sequence ID" value="OEG70830.1"/>
    <property type="molecule type" value="Genomic_DNA"/>
</dbReference>
<evidence type="ECO:0000259" key="1">
    <source>
        <dbReference type="SMART" id="SM00471"/>
    </source>
</evidence>
<accession>A0A1E5IK00</accession>
<dbReference type="AlphaFoldDB" id="A0A1E5IK00"/>
<name>A0A1E5IK00_ENDTX</name>
<organism evidence="2 3">
    <name type="scientific">Endomicrobium trichonymphae</name>
    <dbReference type="NCBI Taxonomy" id="1408204"/>
    <lineage>
        <taxon>Bacteria</taxon>
        <taxon>Pseudomonadati</taxon>
        <taxon>Elusimicrobiota</taxon>
        <taxon>Endomicrobiia</taxon>
        <taxon>Endomicrobiales</taxon>
        <taxon>Endomicrobiaceae</taxon>
        <taxon>Candidatus Endomicrobiellum</taxon>
    </lineage>
</organism>
<evidence type="ECO:0000313" key="2">
    <source>
        <dbReference type="EMBL" id="OEG70830.1"/>
    </source>
</evidence>
<dbReference type="InterPro" id="IPR006674">
    <property type="entry name" value="HD_domain"/>
</dbReference>
<comment type="caution">
    <text evidence="2">The sequence shown here is derived from an EMBL/GenBank/DDBJ whole genome shotgun (WGS) entry which is preliminary data.</text>
</comment>
<feature type="domain" description="HD/PDEase" evidence="1">
    <location>
        <begin position="37"/>
        <end position="152"/>
    </location>
</feature>
<sequence>MDDKNKYSNIVLKDVKKNPIVNVFIKSANDYLGTIGYTEHGVRHVKLVASIAENVLLYLDYPKRLQELAGIAGYMHDIGNVVNRKDHGQSAALVAMRLLKDMGMTPEETALILSAVGNHEEETGDPVNPVAAALILADKSDVHKTRVRNLDISKYDIHDRVNSAVERSFLKVLKGKKVISLQLTIDTQISKVMEYFEIFMSRMLMCRRAAVFLDCAFELIINKRKLL</sequence>
<dbReference type="SMART" id="SM00471">
    <property type="entry name" value="HDc"/>
    <property type="match status" value="1"/>
</dbReference>
<dbReference type="GO" id="GO:0016787">
    <property type="term" value="F:hydrolase activity"/>
    <property type="evidence" value="ECO:0007669"/>
    <property type="project" value="UniProtKB-KW"/>
</dbReference>
<evidence type="ECO:0000313" key="3">
    <source>
        <dbReference type="Proteomes" id="UP000095237"/>
    </source>
</evidence>
<protein>
    <submittedName>
        <fullName evidence="2">Phosphohydrolase</fullName>
    </submittedName>
</protein>
<dbReference type="Gene3D" id="1.10.3210.10">
    <property type="entry name" value="Hypothetical protein af1432"/>
    <property type="match status" value="1"/>
</dbReference>
<dbReference type="SUPFAM" id="SSF109604">
    <property type="entry name" value="HD-domain/PDEase-like"/>
    <property type="match status" value="1"/>
</dbReference>
<dbReference type="CDD" id="cd00077">
    <property type="entry name" value="HDc"/>
    <property type="match status" value="1"/>
</dbReference>
<dbReference type="InterPro" id="IPR003607">
    <property type="entry name" value="HD/PDEase_dom"/>
</dbReference>
<proteinExistence type="predicted"/>
<gene>
    <name evidence="2" type="ORF">ATZ36_17850</name>
</gene>
<dbReference type="Proteomes" id="UP000095237">
    <property type="component" value="Unassembled WGS sequence"/>
</dbReference>